<dbReference type="Proteomes" id="UP000545074">
    <property type="component" value="Unassembled WGS sequence"/>
</dbReference>
<evidence type="ECO:0000313" key="2">
    <source>
        <dbReference type="Proteomes" id="UP000545074"/>
    </source>
</evidence>
<dbReference type="AlphaFoldDB" id="A0A7W2Q8I8"/>
<protein>
    <submittedName>
        <fullName evidence="1">TniB family NTP-binding protein</fullName>
    </submittedName>
</protein>
<name>A0A7W2Q8I8_9PSED</name>
<sequence length="317" mass="35385">MLNAFKHCRVHFPRFNSAHSVLLDAIEDTKVSEEPYGAILCARTGTGKTTLCFSAMEQYVERYASFVEGGVDLCKPVIYFEVPSDVTVKGMPRQMLIALGISKPRGSLEEMTQQLVSLLKQLRVELVFLDEINRLCIGAAQKIRPQTLGWIASFTTKLGKPVIISGTEECVDIRSHLGAFATRFPYQVTLEFFTYSDDPNSDYARTLEKLNEALFTVTGLSSDINLHDPSIALGLFIATAGNLGWLRKILFVALKRCLLRDDGKGLKLADLHYSCEHLSLDTKLSSRNPFAADLVSNLRLIESKEVQEKIKSYRVSP</sequence>
<dbReference type="InterPro" id="IPR027417">
    <property type="entry name" value="P-loop_NTPase"/>
</dbReference>
<accession>A0A7W2Q8I8</accession>
<organism evidence="1 2">
    <name type="scientific">Pseudomonas juntendi</name>
    <dbReference type="NCBI Taxonomy" id="2666183"/>
    <lineage>
        <taxon>Bacteria</taxon>
        <taxon>Pseudomonadati</taxon>
        <taxon>Pseudomonadota</taxon>
        <taxon>Gammaproteobacteria</taxon>
        <taxon>Pseudomonadales</taxon>
        <taxon>Pseudomonadaceae</taxon>
        <taxon>Pseudomonas</taxon>
    </lineage>
</organism>
<gene>
    <name evidence="1" type="ORF">H4C80_08470</name>
</gene>
<reference evidence="1 2" key="1">
    <citation type="submission" date="2020-07" db="EMBL/GenBank/DDBJ databases">
        <title>Diversity of carbapenemase encoding genes among Pseudomonas putida group clinical isolates in a tertiary Brazilian hospital.</title>
        <authorList>
            <person name="Alberto-Lei F."/>
            <person name="Nodari C.S."/>
            <person name="Streling A.P."/>
            <person name="Paulino J.T."/>
            <person name="Bessa-Neto F.O."/>
            <person name="Cayo R."/>
            <person name="Gales A.C."/>
        </authorList>
    </citation>
    <scope>NUCLEOTIDE SEQUENCE [LARGE SCALE GENOMIC DNA]</scope>
    <source>
        <strain evidence="1 2">12815</strain>
    </source>
</reference>
<dbReference type="Gene3D" id="3.40.50.300">
    <property type="entry name" value="P-loop containing nucleotide triphosphate hydrolases"/>
    <property type="match status" value="1"/>
</dbReference>
<proteinExistence type="predicted"/>
<dbReference type="EMBL" id="JACGCX010000003">
    <property type="protein sequence ID" value="MBA6097151.1"/>
    <property type="molecule type" value="Genomic_DNA"/>
</dbReference>
<evidence type="ECO:0000313" key="1">
    <source>
        <dbReference type="EMBL" id="MBA6097151.1"/>
    </source>
</evidence>
<dbReference type="RefSeq" id="WP_182389233.1">
    <property type="nucleotide sequence ID" value="NZ_JACGCX010000003.1"/>
</dbReference>
<dbReference type="Pfam" id="PF05621">
    <property type="entry name" value="TniB"/>
    <property type="match status" value="1"/>
</dbReference>
<comment type="caution">
    <text evidence="1">The sequence shown here is derived from an EMBL/GenBank/DDBJ whole genome shotgun (WGS) entry which is preliminary data.</text>
</comment>
<dbReference type="InterPro" id="IPR008868">
    <property type="entry name" value="TniB"/>
</dbReference>
<dbReference type="SUPFAM" id="SSF52540">
    <property type="entry name" value="P-loop containing nucleoside triphosphate hydrolases"/>
    <property type="match status" value="1"/>
</dbReference>